<dbReference type="EMBL" id="CP022203">
    <property type="protein sequence ID" value="ATB47244.1"/>
    <property type="molecule type" value="Genomic_DNA"/>
</dbReference>
<dbReference type="Proteomes" id="UP000217343">
    <property type="component" value="Chromosome"/>
</dbReference>
<dbReference type="AlphaFoldDB" id="A0A250JTQ8"/>
<gene>
    <name evidence="3" type="ORF">MYMAC_002852</name>
</gene>
<evidence type="ECO:0000259" key="1">
    <source>
        <dbReference type="Pfam" id="PF19996"/>
    </source>
</evidence>
<evidence type="ECO:0000259" key="2">
    <source>
        <dbReference type="Pfam" id="PF19997"/>
    </source>
</evidence>
<organism evidence="3 4">
    <name type="scientific">Corallococcus macrosporus DSM 14697</name>
    <dbReference type="NCBI Taxonomy" id="1189310"/>
    <lineage>
        <taxon>Bacteria</taxon>
        <taxon>Pseudomonadati</taxon>
        <taxon>Myxococcota</taxon>
        <taxon>Myxococcia</taxon>
        <taxon>Myxococcales</taxon>
        <taxon>Cystobacterineae</taxon>
        <taxon>Myxococcaceae</taxon>
        <taxon>Corallococcus</taxon>
    </lineage>
</organism>
<feature type="domain" description="FtsH ternary system vWA" evidence="1">
    <location>
        <begin position="11"/>
        <end position="228"/>
    </location>
</feature>
<evidence type="ECO:0000313" key="3">
    <source>
        <dbReference type="EMBL" id="ATB47244.1"/>
    </source>
</evidence>
<dbReference type="RefSeq" id="WP_095958501.1">
    <property type="nucleotide sequence ID" value="NZ_CP022203.1"/>
</dbReference>
<dbReference type="InterPro" id="IPR045477">
    <property type="entry name" value="ivWA"/>
</dbReference>
<dbReference type="Pfam" id="PF19997">
    <property type="entry name" value="ivWA"/>
    <property type="match status" value="1"/>
</dbReference>
<feature type="domain" description="FtsH ternary systems vWA" evidence="2">
    <location>
        <begin position="255"/>
        <end position="429"/>
    </location>
</feature>
<name>A0A250JTQ8_9BACT</name>
<proteinExistence type="predicted"/>
<dbReference type="KEGG" id="mmas:MYMAC_002852"/>
<sequence>MSTELRSPQDAERWLCAGLCLIRHEHLAAGTLDSAVPWLLATLAESPALPPPALIADLGRLVAGVPLAPSAPVPDTLPRLRAAVRAYDDHVLARLAAEPHLEAVSAALARLPEALRPRGIAFLVSRVLMRMGFTAGTAVSPGLARRVLERPPAELLQGGYAALRDTGASPALERLAEGYEALASAARRARALLGDAESFTLENLEHLQGKAQRMALEQAVEAAEALSRSLPPKLRARPVATAPLPMTLEDEAAFPQGGFSSVSNVGSLENLVTSELVYMEDEPDLDLFDVRYVEGELLYYTRDESISVRRRRVITFVLPPDLVDARVKDAGVRWQRVVVALGLLLCLVRRLSQWLGSEELHFRAVFLHAPGADAPPLDAERGLCELLLREWRARGTAEVLTAASLEEVLDTAAATTKRARVDVVLLDAGRHVDASLPPVDARVALHLLDLSGPVPSVRGLQGRREVLDSRKTEWDAWMGVTLELAQGLL</sequence>
<dbReference type="OrthoDB" id="5379349at2"/>
<protein>
    <submittedName>
        <fullName evidence="3">Uncharacterized protein</fullName>
    </submittedName>
</protein>
<accession>A0A250JTQ8</accession>
<reference evidence="3 4" key="1">
    <citation type="submission" date="2017-06" db="EMBL/GenBank/DDBJ databases">
        <title>Sequencing and comparative analysis of myxobacterial genomes.</title>
        <authorList>
            <person name="Rupp O."/>
            <person name="Goesmann A."/>
            <person name="Sogaard-Andersen L."/>
        </authorList>
    </citation>
    <scope>NUCLEOTIDE SEQUENCE [LARGE SCALE GENOMIC DNA]</scope>
    <source>
        <strain evidence="3 4">DSM 14697</strain>
    </source>
</reference>
<dbReference type="InterPro" id="IPR045479">
    <property type="entry name" value="ivWA-helical_N"/>
</dbReference>
<keyword evidence="4" id="KW-1185">Reference proteome</keyword>
<dbReference type="Pfam" id="PF19996">
    <property type="entry name" value="ivWA-helical_N"/>
    <property type="match status" value="1"/>
</dbReference>
<evidence type="ECO:0000313" key="4">
    <source>
        <dbReference type="Proteomes" id="UP000217343"/>
    </source>
</evidence>